<dbReference type="EMBL" id="LR796390">
    <property type="protein sequence ID" value="CAB4141608.1"/>
    <property type="molecule type" value="Genomic_DNA"/>
</dbReference>
<proteinExistence type="predicted"/>
<protein>
    <submittedName>
        <fullName evidence="1">Uncharacterized protein</fullName>
    </submittedName>
</protein>
<sequence>MTVQFRTLPVFGSDPRAVADVVNGIMNGKTNNTGTITLATGNATTTTIYDSRISVDSKIIVIPYSAAAFTDSTPYGAFQDSTDQTAASTTAAYPVTFNTNDFVNGVSVVSNSRLTVKNYGIYNVQFSFQFVNSDSSIQDIDIWFRKNGTNIDNSNSRFSVPNRHGSVDGHLIAALNFWVELSANDYVEIMWATTSTSVSLQQLPTASSPTRPATPSAIVTVNFVSSNGTNAAGDYGVYVSSQTKGEATLTHFSNSTANKTYAYVVVG</sequence>
<dbReference type="Gene3D" id="2.60.120.40">
    <property type="match status" value="1"/>
</dbReference>
<gene>
    <name evidence="1" type="ORF">UFOVP415_46</name>
</gene>
<organism evidence="1">
    <name type="scientific">uncultured Caudovirales phage</name>
    <dbReference type="NCBI Taxonomy" id="2100421"/>
    <lineage>
        <taxon>Viruses</taxon>
        <taxon>Duplodnaviria</taxon>
        <taxon>Heunggongvirae</taxon>
        <taxon>Uroviricota</taxon>
        <taxon>Caudoviricetes</taxon>
        <taxon>Peduoviridae</taxon>
        <taxon>Maltschvirus</taxon>
        <taxon>Maltschvirus maltsch</taxon>
    </lineage>
</organism>
<reference evidence="1" key="1">
    <citation type="submission" date="2020-04" db="EMBL/GenBank/DDBJ databases">
        <authorList>
            <person name="Chiriac C."/>
            <person name="Salcher M."/>
            <person name="Ghai R."/>
            <person name="Kavagutti S V."/>
        </authorList>
    </citation>
    <scope>NUCLEOTIDE SEQUENCE</scope>
</reference>
<evidence type="ECO:0000313" key="1">
    <source>
        <dbReference type="EMBL" id="CAB4141608.1"/>
    </source>
</evidence>
<accession>A0A6J5M4K3</accession>
<dbReference type="InterPro" id="IPR008983">
    <property type="entry name" value="Tumour_necrosis_fac-like_dom"/>
</dbReference>
<name>A0A6J5M4K3_9CAUD</name>